<dbReference type="SMART" id="SM00369">
    <property type="entry name" value="LRR_TYP"/>
    <property type="match status" value="7"/>
</dbReference>
<evidence type="ECO:0000256" key="14">
    <source>
        <dbReference type="ARBA" id="ARBA00023170"/>
    </source>
</evidence>
<dbReference type="AlphaFoldDB" id="A0A0C9RJ78"/>
<evidence type="ECO:0000256" key="3">
    <source>
        <dbReference type="ARBA" id="ARBA00008684"/>
    </source>
</evidence>
<dbReference type="PANTHER" id="PTHR48053">
    <property type="entry name" value="LEUCINE RICH REPEAT FAMILY PROTEIN, EXPRESSED"/>
    <property type="match status" value="1"/>
</dbReference>
<dbReference type="FunFam" id="1.10.510.10:FF:000365">
    <property type="entry name" value="Leucine-rich repeat receptor-like serine/threonine-protein kinase At1g17230"/>
    <property type="match status" value="1"/>
</dbReference>
<dbReference type="InterPro" id="IPR011009">
    <property type="entry name" value="Kinase-like_dom_sf"/>
</dbReference>
<evidence type="ECO:0000256" key="17">
    <source>
        <dbReference type="SAM" id="Phobius"/>
    </source>
</evidence>
<dbReference type="FunFam" id="3.80.10.10:FF:000077">
    <property type="entry name" value="LRR receptor-like serine/threonine-protein kinase ERL1"/>
    <property type="match status" value="1"/>
</dbReference>
<dbReference type="GO" id="GO:0005886">
    <property type="term" value="C:plasma membrane"/>
    <property type="evidence" value="ECO:0007669"/>
    <property type="project" value="UniProtKB-SubCell"/>
</dbReference>
<dbReference type="Gene3D" id="3.80.10.10">
    <property type="entry name" value="Ribonuclease Inhibitor"/>
    <property type="match status" value="5"/>
</dbReference>
<dbReference type="GO" id="GO:0006952">
    <property type="term" value="P:defense response"/>
    <property type="evidence" value="ECO:0007669"/>
    <property type="project" value="UniProtKB-ARBA"/>
</dbReference>
<dbReference type="Gene3D" id="3.30.200.20">
    <property type="entry name" value="Phosphorylase Kinase, domain 1"/>
    <property type="match status" value="1"/>
</dbReference>
<dbReference type="EMBL" id="GCHU01014890">
    <property type="protein sequence ID" value="JAG86556.1"/>
    <property type="molecule type" value="Transcribed_RNA"/>
</dbReference>
<dbReference type="Gene3D" id="1.10.510.10">
    <property type="entry name" value="Transferase(Phosphotransferase) domain 1"/>
    <property type="match status" value="1"/>
</dbReference>
<keyword evidence="15" id="KW-0325">Glycoprotein</keyword>
<dbReference type="InterPro" id="IPR013210">
    <property type="entry name" value="LRR_N_plant-typ"/>
</dbReference>
<evidence type="ECO:0000256" key="13">
    <source>
        <dbReference type="ARBA" id="ARBA00023136"/>
    </source>
</evidence>
<dbReference type="GO" id="GO:0009791">
    <property type="term" value="P:post-embryonic development"/>
    <property type="evidence" value="ECO:0007669"/>
    <property type="project" value="UniProtKB-ARBA"/>
</dbReference>
<dbReference type="SUPFAM" id="SSF52058">
    <property type="entry name" value="L domain-like"/>
    <property type="match status" value="2"/>
</dbReference>
<evidence type="ECO:0000259" key="19">
    <source>
        <dbReference type="PROSITE" id="PS50011"/>
    </source>
</evidence>
<evidence type="ECO:0000256" key="9">
    <source>
        <dbReference type="ARBA" id="ARBA00022741"/>
    </source>
</evidence>
<dbReference type="FunFam" id="3.80.10.10:FF:000233">
    <property type="entry name" value="Leucine-rich repeat receptor-like protein kinase TDR"/>
    <property type="match status" value="1"/>
</dbReference>
<evidence type="ECO:0000256" key="4">
    <source>
        <dbReference type="ARBA" id="ARBA00022614"/>
    </source>
</evidence>
<feature type="chain" id="PRO_5002202150" evidence="18">
    <location>
        <begin position="27"/>
        <end position="995"/>
    </location>
</feature>
<keyword evidence="13 17" id="KW-0472">Membrane</keyword>
<evidence type="ECO:0000256" key="15">
    <source>
        <dbReference type="ARBA" id="ARBA00023180"/>
    </source>
</evidence>
<dbReference type="PROSITE" id="PS50011">
    <property type="entry name" value="PROTEIN_KINASE_DOM"/>
    <property type="match status" value="1"/>
</dbReference>
<dbReference type="InterPro" id="IPR003591">
    <property type="entry name" value="Leu-rich_rpt_typical-subtyp"/>
</dbReference>
<evidence type="ECO:0000256" key="6">
    <source>
        <dbReference type="ARBA" id="ARBA00022692"/>
    </source>
</evidence>
<keyword evidence="8" id="KW-0677">Repeat</keyword>
<proteinExistence type="inferred from homology"/>
<keyword evidence="9 16" id="KW-0547">Nucleotide-binding</keyword>
<evidence type="ECO:0000256" key="12">
    <source>
        <dbReference type="ARBA" id="ARBA00022989"/>
    </source>
</evidence>
<evidence type="ECO:0000256" key="8">
    <source>
        <dbReference type="ARBA" id="ARBA00022737"/>
    </source>
</evidence>
<evidence type="ECO:0000256" key="1">
    <source>
        <dbReference type="ARBA" id="ARBA00004236"/>
    </source>
</evidence>
<keyword evidence="6 17" id="KW-0812">Transmembrane</keyword>
<reference evidence="20" key="1">
    <citation type="submission" date="2015-02" db="EMBL/GenBank/DDBJ databases">
        <title>A transcriptome of Wollemia nobilis - a relic of Gondwana.</title>
        <authorList>
            <person name="Chia J.Y."/>
            <person name="Leong Y.S."/>
            <person name="Abdul Karim S."/>
            <person name="Wan Azmi N."/>
            <person name="Hercus R."/>
            <person name="Croft L."/>
        </authorList>
    </citation>
    <scope>NUCLEOTIDE SEQUENCE</scope>
    <source>
        <strain evidence="20">MaeBrown</strain>
        <tissue evidence="20">Leaf</tissue>
    </source>
</reference>
<feature type="domain" description="Protein kinase" evidence="19">
    <location>
        <begin position="683"/>
        <end position="957"/>
    </location>
</feature>
<dbReference type="InterPro" id="IPR032675">
    <property type="entry name" value="LRR_dom_sf"/>
</dbReference>
<dbReference type="Pfam" id="PF00069">
    <property type="entry name" value="Pkinase"/>
    <property type="match status" value="1"/>
</dbReference>
<dbReference type="FunFam" id="3.30.200.20:FF:000530">
    <property type="entry name" value="receptor protein-tyrosine kinase CEPR1"/>
    <property type="match status" value="1"/>
</dbReference>
<dbReference type="GO" id="GO:0051707">
    <property type="term" value="P:response to other organism"/>
    <property type="evidence" value="ECO:0007669"/>
    <property type="project" value="UniProtKB-ARBA"/>
</dbReference>
<dbReference type="FunFam" id="3.80.10.10:FF:000453">
    <property type="entry name" value="Leucine-rich receptor-like protein kinase family protein"/>
    <property type="match status" value="1"/>
</dbReference>
<feature type="binding site" evidence="16">
    <location>
        <position position="712"/>
    </location>
    <ligand>
        <name>ATP</name>
        <dbReference type="ChEBI" id="CHEBI:30616"/>
    </ligand>
</feature>
<keyword evidence="5" id="KW-0808">Transferase</keyword>
<evidence type="ECO:0000256" key="11">
    <source>
        <dbReference type="ARBA" id="ARBA00022840"/>
    </source>
</evidence>
<dbReference type="PROSITE" id="PS00107">
    <property type="entry name" value="PROTEIN_KINASE_ATP"/>
    <property type="match status" value="1"/>
</dbReference>
<evidence type="ECO:0000256" key="16">
    <source>
        <dbReference type="PROSITE-ProRule" id="PRU10141"/>
    </source>
</evidence>
<evidence type="ECO:0000256" key="7">
    <source>
        <dbReference type="ARBA" id="ARBA00022729"/>
    </source>
</evidence>
<keyword evidence="7 18" id="KW-0732">Signal</keyword>
<dbReference type="InterPro" id="IPR051716">
    <property type="entry name" value="Plant_RL_S/T_kinase"/>
</dbReference>
<keyword evidence="11 16" id="KW-0067">ATP-binding</keyword>
<sequence>MAKACGLVVWGLLLGLLLCIPCNCLSHDGQLLLRLKESWNTSQGQLDDWKNSTSVYAHCNWHGITCDNLNNSVVALNLSQLNIGGEIPPSFCELSNLTELDLSWNYFEGTFPFNCTRLRYLSLSQNVFVGSLPEEIYKLEQLQYLDISANTFSGDIPAGLGRLPKIEVLFLYSNLLNGTVPAFLGNLSTLTSLRLDWNPLVPGVIPPELGNLTRLQSLYMAGCNLVGEIPESLGNMTDMVYLDLSQNMLSGGIPTKLMTLTKIEDLYFYKNCLSGPIPVNINNLKSIVNLDFSRNRLNGSIPPGIGDLTKLEKLQLYQNQLSGPIPYELDKLVNLVHLKLFQNRLSGHVSPDIGMNSKNLLEFDVSTNQLSGPLPQNVCKGGALDGFIVFKNKFNGSLPEFLGNCPSVSAVHAHFNQLSGEVPRGLWSSPLLQELRLANNFLQGQVSDQISKASAMTKLDITHNQFSGSIPPQIGGLKNLTLFAASGNNLSGPIPAELCTLPSLNSLFLDNNMLSGELPETMSWSGLSQLNLTNNRIRGSIPSSLGTLPVLNSLDLSNNLLEGRIPPQLGNLKLSFLNISGNRLSGPVPEGINSLAYDKSFLDNAGLCGGGVLGFPSCSHSEKHLSKVLIAVVAMAGVVCLIALGCCYRTYRDFFHDKSRRVSWKLTPFHIVEFEESDIVKRLTEDNVIGSGGTGKVYKVALPSSQILAVKKIWNNGRVESRQDKQFEAEVDTLGKIRHANIVKLLCCISSADSKLLVYEYMENGSLYDCLHGPQPQALDWPTRYQIAFGAAQGLSYMHHGCSQPIVHRDVKSNNILLDFEFKAHIADFGLARIVERLGQNHEVSGFAGSYGYMAPEYAYTLKVNEKCDIYSFGVVLLELLTGKKPNEEEFGNRSDIVRWIRYQIQSPNEMRAVLDSRVSEGYTEEMTCMLRVAMLCTSTLPINRPSMREVVEMMLHCNPDAQVRNAVAAIMPPHLKRNLSAFAVFSRSSSYSTT</sequence>
<dbReference type="GO" id="GO:0004672">
    <property type="term" value="F:protein kinase activity"/>
    <property type="evidence" value="ECO:0007669"/>
    <property type="project" value="InterPro"/>
</dbReference>
<organism evidence="20">
    <name type="scientific">Wollemia nobilis</name>
    <dbReference type="NCBI Taxonomy" id="56998"/>
    <lineage>
        <taxon>Eukaryota</taxon>
        <taxon>Viridiplantae</taxon>
        <taxon>Streptophyta</taxon>
        <taxon>Embryophyta</taxon>
        <taxon>Tracheophyta</taxon>
        <taxon>Spermatophyta</taxon>
        <taxon>Pinopsida</taxon>
        <taxon>Pinidae</taxon>
        <taxon>Conifers II</taxon>
        <taxon>Araucariales</taxon>
        <taxon>Araucariaceae</taxon>
        <taxon>Wollemia</taxon>
    </lineage>
</organism>
<keyword evidence="12 17" id="KW-1133">Transmembrane helix</keyword>
<dbReference type="InterPro" id="IPR000719">
    <property type="entry name" value="Prot_kinase_dom"/>
</dbReference>
<dbReference type="InterPro" id="IPR017441">
    <property type="entry name" value="Protein_kinase_ATP_BS"/>
</dbReference>
<dbReference type="SMART" id="SM00220">
    <property type="entry name" value="S_TKc"/>
    <property type="match status" value="1"/>
</dbReference>
<evidence type="ECO:0000313" key="20">
    <source>
        <dbReference type="EMBL" id="JAG86556.1"/>
    </source>
</evidence>
<dbReference type="GO" id="GO:0005524">
    <property type="term" value="F:ATP binding"/>
    <property type="evidence" value="ECO:0007669"/>
    <property type="project" value="UniProtKB-UniRule"/>
</dbReference>
<evidence type="ECO:0000256" key="10">
    <source>
        <dbReference type="ARBA" id="ARBA00022777"/>
    </source>
</evidence>
<keyword evidence="10" id="KW-0418">Kinase</keyword>
<keyword evidence="4" id="KW-0433">Leucine-rich repeat</keyword>
<evidence type="ECO:0000256" key="2">
    <source>
        <dbReference type="ARBA" id="ARBA00004479"/>
    </source>
</evidence>
<accession>A0A0C9RJ78</accession>
<evidence type="ECO:0000256" key="5">
    <source>
        <dbReference type="ARBA" id="ARBA00022679"/>
    </source>
</evidence>
<feature type="transmembrane region" description="Helical" evidence="17">
    <location>
        <begin position="628"/>
        <end position="651"/>
    </location>
</feature>
<dbReference type="Pfam" id="PF08263">
    <property type="entry name" value="LRRNT_2"/>
    <property type="match status" value="1"/>
</dbReference>
<dbReference type="Pfam" id="PF00560">
    <property type="entry name" value="LRR_1"/>
    <property type="match status" value="8"/>
</dbReference>
<dbReference type="InterPro" id="IPR001611">
    <property type="entry name" value="Leu-rich_rpt"/>
</dbReference>
<dbReference type="InterPro" id="IPR008271">
    <property type="entry name" value="Ser/Thr_kinase_AS"/>
</dbReference>
<dbReference type="PANTHER" id="PTHR48053:SF109">
    <property type="entry name" value="PROTEIN KINASE DOMAIN-CONTAINING PROTEIN"/>
    <property type="match status" value="1"/>
</dbReference>
<evidence type="ECO:0000256" key="18">
    <source>
        <dbReference type="SAM" id="SignalP"/>
    </source>
</evidence>
<keyword evidence="14" id="KW-0675">Receptor</keyword>
<dbReference type="PROSITE" id="PS00108">
    <property type="entry name" value="PROTEIN_KINASE_ST"/>
    <property type="match status" value="1"/>
</dbReference>
<protein>
    <submittedName>
        <fullName evidence="20">TSA: Wollemia nobilis Ref_Wollemi_Transcript_14975_3752 transcribed RNA sequence</fullName>
    </submittedName>
</protein>
<comment type="similarity">
    <text evidence="3">Belongs to the protein kinase superfamily. Ser/Thr protein kinase family.</text>
</comment>
<name>A0A0C9RJ78_9CONI</name>
<dbReference type="SUPFAM" id="SSF56112">
    <property type="entry name" value="Protein kinase-like (PK-like)"/>
    <property type="match status" value="1"/>
</dbReference>
<comment type="subcellular location">
    <subcellularLocation>
        <location evidence="1">Cell membrane</location>
    </subcellularLocation>
    <subcellularLocation>
        <location evidence="2">Membrane</location>
        <topology evidence="2">Single-pass type I membrane protein</topology>
    </subcellularLocation>
</comment>
<feature type="signal peptide" evidence="18">
    <location>
        <begin position="1"/>
        <end position="26"/>
    </location>
</feature>